<dbReference type="Pfam" id="PF01578">
    <property type="entry name" value="Cytochrom_C_asm"/>
    <property type="match status" value="1"/>
</dbReference>
<dbReference type="PANTHER" id="PTHR30071:SF1">
    <property type="entry name" value="CYTOCHROME B_B6 PROTEIN-RELATED"/>
    <property type="match status" value="1"/>
</dbReference>
<feature type="transmembrane region" description="Helical" evidence="6">
    <location>
        <begin position="218"/>
        <end position="235"/>
    </location>
</feature>
<dbReference type="InterPro" id="IPR045062">
    <property type="entry name" value="Cyt_c_biogenesis_CcsA/CcmC"/>
</dbReference>
<comment type="subcellular location">
    <subcellularLocation>
        <location evidence="1">Membrane</location>
        <topology evidence="1">Multi-pass membrane protein</topology>
    </subcellularLocation>
</comment>
<feature type="transmembrane region" description="Helical" evidence="6">
    <location>
        <begin position="183"/>
        <end position="206"/>
    </location>
</feature>
<evidence type="ECO:0000259" key="7">
    <source>
        <dbReference type="Pfam" id="PF01578"/>
    </source>
</evidence>
<evidence type="ECO:0000256" key="4">
    <source>
        <dbReference type="ARBA" id="ARBA00022989"/>
    </source>
</evidence>
<evidence type="ECO:0000256" key="5">
    <source>
        <dbReference type="ARBA" id="ARBA00023136"/>
    </source>
</evidence>
<dbReference type="GO" id="GO:0005886">
    <property type="term" value="C:plasma membrane"/>
    <property type="evidence" value="ECO:0007669"/>
    <property type="project" value="TreeGrafter"/>
</dbReference>
<dbReference type="GO" id="GO:0017004">
    <property type="term" value="P:cytochrome complex assembly"/>
    <property type="evidence" value="ECO:0007669"/>
    <property type="project" value="UniProtKB-KW"/>
</dbReference>
<feature type="transmembrane region" description="Helical" evidence="6">
    <location>
        <begin position="68"/>
        <end position="85"/>
    </location>
</feature>
<keyword evidence="5 6" id="KW-0472">Membrane</keyword>
<dbReference type="PATRIC" id="fig|1121448.10.peg.2511"/>
<evidence type="ECO:0000256" key="3">
    <source>
        <dbReference type="ARBA" id="ARBA00022748"/>
    </source>
</evidence>
<feature type="transmembrane region" description="Helical" evidence="6">
    <location>
        <begin position="36"/>
        <end position="56"/>
    </location>
</feature>
<evidence type="ECO:0000256" key="1">
    <source>
        <dbReference type="ARBA" id="ARBA00004141"/>
    </source>
</evidence>
<gene>
    <name evidence="8" type="ORF">DGI_2563</name>
</gene>
<reference evidence="8 9" key="1">
    <citation type="journal article" date="2013" name="J. Bacteriol.">
        <title>Roles of HynAB and Ech, the only two hydrogenases found in the model sulfate reducer Desulfovibrio gigas.</title>
        <authorList>
            <person name="Morais-Silva F.O."/>
            <person name="Santos C.I."/>
            <person name="Rodrigues R."/>
            <person name="Pereira I.A."/>
            <person name="Rodrigues-Pousada C."/>
        </authorList>
    </citation>
    <scope>NUCLEOTIDE SEQUENCE [LARGE SCALE GENOMIC DNA]</scope>
    <source>
        <strain evidence="9">ATCC 19364 / DSM 1382 / NCIMB 9332 / VKM B-1759</strain>
    </source>
</reference>
<name>T2GDU4_MEGG1</name>
<dbReference type="KEGG" id="dgg:DGI_2563"/>
<dbReference type="EMBL" id="CP006585">
    <property type="protein sequence ID" value="AGW14296.1"/>
    <property type="molecule type" value="Genomic_DNA"/>
</dbReference>
<evidence type="ECO:0000256" key="2">
    <source>
        <dbReference type="ARBA" id="ARBA00022692"/>
    </source>
</evidence>
<protein>
    <submittedName>
        <fullName evidence="8">Putative cytochrome C assembly protein</fullName>
    </submittedName>
</protein>
<dbReference type="HOGENOM" id="CLU_049710_2_2_7"/>
<keyword evidence="9" id="KW-1185">Reference proteome</keyword>
<dbReference type="AlphaFoldDB" id="T2GDU4"/>
<dbReference type="OrthoDB" id="9814290at2"/>
<dbReference type="PANTHER" id="PTHR30071">
    <property type="entry name" value="HEME EXPORTER PROTEIN C"/>
    <property type="match status" value="1"/>
</dbReference>
<feature type="transmembrane region" description="Helical" evidence="6">
    <location>
        <begin position="247"/>
        <end position="266"/>
    </location>
</feature>
<dbReference type="STRING" id="1121448.DGI_2563"/>
<dbReference type="GO" id="GO:0020037">
    <property type="term" value="F:heme binding"/>
    <property type="evidence" value="ECO:0007669"/>
    <property type="project" value="InterPro"/>
</dbReference>
<dbReference type="InterPro" id="IPR002541">
    <property type="entry name" value="Cyt_c_assembly"/>
</dbReference>
<feature type="transmembrane region" description="Helical" evidence="6">
    <location>
        <begin position="6"/>
        <end position="24"/>
    </location>
</feature>
<keyword evidence="2 6" id="KW-0812">Transmembrane</keyword>
<reference evidence="9" key="2">
    <citation type="submission" date="2013-07" db="EMBL/GenBank/DDBJ databases">
        <authorList>
            <person name="Morais-Silva F.O."/>
            <person name="Rezende A.M."/>
            <person name="Pimentel C."/>
            <person name="Resende D.M."/>
            <person name="Santos C.I."/>
            <person name="Clemente C."/>
            <person name="de Oliveira L.M."/>
            <person name="da Silva S.M."/>
            <person name="Costa D.A."/>
            <person name="Varela-Raposo A."/>
            <person name="Horacio E.C.A."/>
            <person name="Matos M."/>
            <person name="Flores O."/>
            <person name="Ruiz J.C."/>
            <person name="Rodrigues-Pousada C."/>
        </authorList>
    </citation>
    <scope>NUCLEOTIDE SEQUENCE [LARGE SCALE GENOMIC DNA]</scope>
    <source>
        <strain evidence="9">ATCC 19364 / DSM 1382 / NCIMB 9332 / VKM B-1759</strain>
    </source>
</reference>
<dbReference type="eggNOG" id="COG0755">
    <property type="taxonomic scope" value="Bacteria"/>
</dbReference>
<organism evidence="8 9">
    <name type="scientific">Megalodesulfovibrio gigas (strain ATCC 19364 / DSM 1382 / NCIMB 9332 / VKM B-1759)</name>
    <name type="common">Desulfovibrio gigas</name>
    <dbReference type="NCBI Taxonomy" id="1121448"/>
    <lineage>
        <taxon>Bacteria</taxon>
        <taxon>Pseudomonadati</taxon>
        <taxon>Thermodesulfobacteriota</taxon>
        <taxon>Desulfovibrionia</taxon>
        <taxon>Desulfovibrionales</taxon>
        <taxon>Desulfovibrionaceae</taxon>
        <taxon>Megalodesulfovibrio</taxon>
    </lineage>
</organism>
<evidence type="ECO:0000313" key="9">
    <source>
        <dbReference type="Proteomes" id="UP000016587"/>
    </source>
</evidence>
<evidence type="ECO:0000256" key="6">
    <source>
        <dbReference type="SAM" id="Phobius"/>
    </source>
</evidence>
<accession>T2GDU4</accession>
<dbReference type="RefSeq" id="WP_021761298.1">
    <property type="nucleotide sequence ID" value="NC_022444.1"/>
</dbReference>
<feature type="domain" description="Cytochrome c assembly protein" evidence="7">
    <location>
        <begin position="71"/>
        <end position="267"/>
    </location>
</feature>
<keyword evidence="4 6" id="KW-1133">Transmembrane helix</keyword>
<keyword evidence="3" id="KW-0201">Cytochrome c-type biogenesis</keyword>
<feature type="transmembrane region" description="Helical" evidence="6">
    <location>
        <begin position="92"/>
        <end position="109"/>
    </location>
</feature>
<evidence type="ECO:0000313" key="8">
    <source>
        <dbReference type="EMBL" id="AGW14296.1"/>
    </source>
</evidence>
<dbReference type="Proteomes" id="UP000016587">
    <property type="component" value="Chromosome"/>
</dbReference>
<proteinExistence type="predicted"/>
<feature type="transmembrane region" description="Helical" evidence="6">
    <location>
        <begin position="129"/>
        <end position="152"/>
    </location>
</feature>
<sequence>MSLFLFAYFLIVLAYLAATGLSLFGALRRRPGLRRAAVRVAFGGFLLHTLLLGHFFATETIVEWSTGVYLKMLSWCVLAVSFLLWHRLRWDFLSLTVSPVALLLFASSINHAQGTVQMPKALHGLFFTLHIGVLFASIALLAVACGAGLLFVHQERKIKTKARLAGFLQDMPGLAALDRVNHWAVCLGFPLFTLGMLTGFVFARLTWGKVLSADPKEFMSLAIWALFAWLFYGRLFLDWRGKRPAKLAMLLFALAVVSIAGVNFFLQSHHGLMERP</sequence>